<comment type="caution">
    <text evidence="6">The sequence shown here is derived from an EMBL/GenBank/DDBJ whole genome shotgun (WGS) entry which is preliminary data.</text>
</comment>
<keyword evidence="7" id="KW-1185">Reference proteome</keyword>
<organism evidence="6 7">
    <name type="scientific">Hibiscus syriacus</name>
    <name type="common">Rose of Sharon</name>
    <dbReference type="NCBI Taxonomy" id="106335"/>
    <lineage>
        <taxon>Eukaryota</taxon>
        <taxon>Viridiplantae</taxon>
        <taxon>Streptophyta</taxon>
        <taxon>Embryophyta</taxon>
        <taxon>Tracheophyta</taxon>
        <taxon>Spermatophyta</taxon>
        <taxon>Magnoliopsida</taxon>
        <taxon>eudicotyledons</taxon>
        <taxon>Gunneridae</taxon>
        <taxon>Pentapetalae</taxon>
        <taxon>rosids</taxon>
        <taxon>malvids</taxon>
        <taxon>Malvales</taxon>
        <taxon>Malvaceae</taxon>
        <taxon>Malvoideae</taxon>
        <taxon>Hibiscus</taxon>
    </lineage>
</organism>
<feature type="region of interest" description="Disordered" evidence="5">
    <location>
        <begin position="340"/>
        <end position="370"/>
    </location>
</feature>
<feature type="region of interest" description="Disordered" evidence="5">
    <location>
        <begin position="434"/>
        <end position="469"/>
    </location>
</feature>
<proteinExistence type="inferred from homology"/>
<dbReference type="Pfam" id="PF05997">
    <property type="entry name" value="Nop52"/>
    <property type="match status" value="1"/>
</dbReference>
<evidence type="ECO:0000313" key="7">
    <source>
        <dbReference type="Proteomes" id="UP000436088"/>
    </source>
</evidence>
<evidence type="ECO:0000256" key="5">
    <source>
        <dbReference type="SAM" id="MobiDB-lite"/>
    </source>
</evidence>
<dbReference type="InterPro" id="IPR010301">
    <property type="entry name" value="RRP1"/>
</dbReference>
<dbReference type="PANTHER" id="PTHR13026:SF0">
    <property type="entry name" value="RIBOSOMAL RNA PROCESSING 1B"/>
    <property type="match status" value="1"/>
</dbReference>
<sequence>MNSLNMTGSGAGEGPALIKQLAACDKSSRDRAVRSLLKSWLPSQSEVSDEEMKKLWKGLFYCVWHADKMLAQSDLIEKLSSVLPELESGLSLQYFSVFLLTMRREWTGIDKLRLDKFYLLIRRFLNRFFVLLKKSSWDLEFTRNSIRILVDGTFLADDKFQGNGVNYHIASVFLEEIRPFLPLRKEIVEVLFEPFVGILGKVGDKVLVGKIRSNVFDVFVRMGRSFLELKRSEGEVDDGDDVVVLGTISLLMGFSTKFYELGSSVDCGQGNRKTVLALHEEFLKLEKDLMSLGIYISIPEGEEEDEVPELIPIASDVDVSNDGSEPIEVNINDSAKKAVKKSKKGKRLTGGSGKKTKKNKKTECSPADQENDVKLPVEVASSNIEQNGDGDSLTFTESVVSNLQLQFERVAAEVGFNGDAASACDLPKVNAAVSKKRKRAKSMDGKKSQNGELTSGADGEGDGTAKTCENSTKRVRFSMKNNLVWKPHSPLPPLSLRLPPSVTPRGSALKQGIPPGPIREMPAVTKKTKKAISVKKARKKVIKSMHPMVKCTKKLKSTPS</sequence>
<dbReference type="AlphaFoldDB" id="A0A6A2YAK8"/>
<gene>
    <name evidence="6" type="ORF">F3Y22_tig00111745pilonHSYRG00142</name>
</gene>
<dbReference type="PANTHER" id="PTHR13026">
    <property type="entry name" value="NNP-1 PROTEIN NOVEL NUCLEAR PROTEIN 1 NOP52"/>
    <property type="match status" value="1"/>
</dbReference>
<keyword evidence="4" id="KW-0539">Nucleus</keyword>
<keyword evidence="3" id="KW-0698">rRNA processing</keyword>
<dbReference type="EMBL" id="VEPZ02001417">
    <property type="protein sequence ID" value="KAE8674576.1"/>
    <property type="molecule type" value="Genomic_DNA"/>
</dbReference>
<dbReference type="OrthoDB" id="2019504at2759"/>
<comment type="similarity">
    <text evidence="2">Belongs to the RRP1 family.</text>
</comment>
<feature type="compositionally biased region" description="Basic residues" evidence="5">
    <location>
        <begin position="526"/>
        <end position="542"/>
    </location>
</feature>
<evidence type="ECO:0000256" key="4">
    <source>
        <dbReference type="ARBA" id="ARBA00023242"/>
    </source>
</evidence>
<evidence type="ECO:0000256" key="2">
    <source>
        <dbReference type="ARBA" id="ARBA00006374"/>
    </source>
</evidence>
<dbReference type="GO" id="GO:0030688">
    <property type="term" value="C:preribosome, small subunit precursor"/>
    <property type="evidence" value="ECO:0007669"/>
    <property type="project" value="InterPro"/>
</dbReference>
<evidence type="ECO:0000256" key="1">
    <source>
        <dbReference type="ARBA" id="ARBA00004123"/>
    </source>
</evidence>
<evidence type="ECO:0000256" key="3">
    <source>
        <dbReference type="ARBA" id="ARBA00022552"/>
    </source>
</evidence>
<protein>
    <submittedName>
        <fullName evidence="6">Uncharacterized protein</fullName>
    </submittedName>
</protein>
<evidence type="ECO:0000313" key="6">
    <source>
        <dbReference type="EMBL" id="KAE8674576.1"/>
    </source>
</evidence>
<name>A0A6A2YAK8_HIBSY</name>
<accession>A0A6A2YAK8</accession>
<feature type="region of interest" description="Disordered" evidence="5">
    <location>
        <begin position="496"/>
        <end position="542"/>
    </location>
</feature>
<dbReference type="Proteomes" id="UP000436088">
    <property type="component" value="Unassembled WGS sequence"/>
</dbReference>
<dbReference type="GO" id="GO:0005634">
    <property type="term" value="C:nucleus"/>
    <property type="evidence" value="ECO:0007669"/>
    <property type="project" value="UniProtKB-SubCell"/>
</dbReference>
<reference evidence="6" key="1">
    <citation type="submission" date="2019-09" db="EMBL/GenBank/DDBJ databases">
        <title>Draft genome information of white flower Hibiscus syriacus.</title>
        <authorList>
            <person name="Kim Y.-M."/>
        </authorList>
    </citation>
    <scope>NUCLEOTIDE SEQUENCE [LARGE SCALE GENOMIC DNA]</scope>
    <source>
        <strain evidence="6">YM2019G1</strain>
    </source>
</reference>
<comment type="subcellular location">
    <subcellularLocation>
        <location evidence="1">Nucleus</location>
    </subcellularLocation>
</comment>
<dbReference type="GO" id="GO:0006364">
    <property type="term" value="P:rRNA processing"/>
    <property type="evidence" value="ECO:0007669"/>
    <property type="project" value="UniProtKB-KW"/>
</dbReference>